<keyword evidence="6" id="KW-0004">4Fe-4S</keyword>
<feature type="transmembrane region" description="Helical" evidence="17">
    <location>
        <begin position="53"/>
        <end position="75"/>
    </location>
</feature>
<dbReference type="NCBIfam" id="TIGR00229">
    <property type="entry name" value="sensory_box"/>
    <property type="match status" value="2"/>
</dbReference>
<dbReference type="Gene3D" id="1.20.5.1930">
    <property type="match status" value="1"/>
</dbReference>
<keyword evidence="17" id="KW-0472">Membrane</keyword>
<accession>A0A4S4AYX5</accession>
<dbReference type="InterPro" id="IPR035965">
    <property type="entry name" value="PAS-like_dom_sf"/>
</dbReference>
<dbReference type="SUPFAM" id="SSF55785">
    <property type="entry name" value="PYP-like sensor domain (PAS domain)"/>
    <property type="match status" value="2"/>
</dbReference>
<gene>
    <name evidence="21" type="ORF">E6O51_01830</name>
</gene>
<evidence type="ECO:0000256" key="10">
    <source>
        <dbReference type="ARBA" id="ARBA00022777"/>
    </source>
</evidence>
<protein>
    <recommendedName>
        <fullName evidence="5">Oxygen sensor histidine kinase NreB</fullName>
        <ecNumber evidence="4">2.7.13.3</ecNumber>
    </recommendedName>
    <alternativeName>
        <fullName evidence="15">Nitrogen regulation protein B</fullName>
    </alternativeName>
</protein>
<dbReference type="InterPro" id="IPR004358">
    <property type="entry name" value="Sig_transdc_His_kin-like_C"/>
</dbReference>
<dbReference type="EMBL" id="SSOD01000001">
    <property type="protein sequence ID" value="THF65366.1"/>
    <property type="molecule type" value="Genomic_DNA"/>
</dbReference>
<feature type="domain" description="Histidine kinase" evidence="18">
    <location>
        <begin position="473"/>
        <end position="561"/>
    </location>
</feature>
<dbReference type="SMART" id="SM00086">
    <property type="entry name" value="PAC"/>
    <property type="match status" value="2"/>
</dbReference>
<dbReference type="PANTHER" id="PTHR24421">
    <property type="entry name" value="NITRATE/NITRITE SENSOR PROTEIN NARX-RELATED"/>
    <property type="match status" value="1"/>
</dbReference>
<dbReference type="PROSITE" id="PS50113">
    <property type="entry name" value="PAC"/>
    <property type="match status" value="2"/>
</dbReference>
<dbReference type="PROSITE" id="PS50112">
    <property type="entry name" value="PAS"/>
    <property type="match status" value="1"/>
</dbReference>
<sequence>MTSRSPAAVPSPGRLALAIALIYAALATGWIIHSDRLLAVWARDAAMLTELQTWKGLFFVLSTAILLWLMIRFGFSSMLGLQGRLADREAVLQVALRATRVGLWDYRVGRAEIGTDETVARMLGHEPETFRETIAAWLDRVHPDDLAEVRLRFRNYLEGLAPDYVCEYRMRLAGGGYRWFRASGEIVEHDGDGRPTRVIGTYLDIHEQVEAYRRLAEGEARARLYLERIPIGCMVTDTDWRILECNPAFERMFGFPAEELAGRSAFDTIIPASARAQTEIILARLRQGVFDGHDVNENLTRDGRRILCEWFTTPIRDGDGRVVKFLAMAIDISAREAADRALADSHRQLAELSARLLQIQEEERGRLARELHDEIGQELTAVGFDLRAIGQEALGDAARARLEDCERIVDRSITRIRNRALALRPTMLDDLGLGPALAWYCRGQAERSGVPVALGGAEGLPRLAEAAETAAFRIVQESVDNALRHGAPSRVEVALALDDGVLELRVDDDGCGFAPGEAEGGRTSLGLAGMRERAELAGGHFELQSAPGAGTHVLARLPAAARAAT</sequence>
<dbReference type="SUPFAM" id="SSF55874">
    <property type="entry name" value="ATPase domain of HSP90 chaperone/DNA topoisomerase II/histidine kinase"/>
    <property type="match status" value="1"/>
</dbReference>
<dbReference type="SMART" id="SM00387">
    <property type="entry name" value="HATPase_c"/>
    <property type="match status" value="1"/>
</dbReference>
<dbReference type="CDD" id="cd16917">
    <property type="entry name" value="HATPase_UhpB-NarQ-NarX-like"/>
    <property type="match status" value="1"/>
</dbReference>
<dbReference type="GO" id="GO:0000155">
    <property type="term" value="F:phosphorelay sensor kinase activity"/>
    <property type="evidence" value="ECO:0007669"/>
    <property type="project" value="InterPro"/>
</dbReference>
<dbReference type="PANTHER" id="PTHR24421:SF58">
    <property type="entry name" value="SIGNAL TRANSDUCTION HISTIDINE-PROTEIN KINASE_PHOSPHATASE UHPB"/>
    <property type="match status" value="1"/>
</dbReference>
<dbReference type="InterPro" id="IPR000014">
    <property type="entry name" value="PAS"/>
</dbReference>
<dbReference type="InterPro" id="IPR013767">
    <property type="entry name" value="PAS_fold"/>
</dbReference>
<comment type="function">
    <text evidence="14">Member of the two-component regulatory system NreB/NreC involved in the control of dissimilatory nitrate/nitrite reduction in response to oxygen. NreB functions as a direct oxygen sensor histidine kinase which is autophosphorylated, in the absence of oxygen, probably at the conserved histidine residue, and transfers its phosphate group probably to a conserved aspartate residue of NreC. NreB/NreC activates the expression of the nitrate (narGHJI) and nitrite (nir) reductase operons, as well as the putative nitrate transporter gene narT.</text>
</comment>
<evidence type="ECO:0000256" key="3">
    <source>
        <dbReference type="ARBA" id="ARBA00004496"/>
    </source>
</evidence>
<evidence type="ECO:0000259" key="19">
    <source>
        <dbReference type="PROSITE" id="PS50112"/>
    </source>
</evidence>
<evidence type="ECO:0000256" key="6">
    <source>
        <dbReference type="ARBA" id="ARBA00022485"/>
    </source>
</evidence>
<dbReference type="EC" id="2.7.13.3" evidence="4"/>
<dbReference type="GO" id="GO:0046983">
    <property type="term" value="F:protein dimerization activity"/>
    <property type="evidence" value="ECO:0007669"/>
    <property type="project" value="InterPro"/>
</dbReference>
<evidence type="ECO:0000256" key="1">
    <source>
        <dbReference type="ARBA" id="ARBA00000085"/>
    </source>
</evidence>
<keyword evidence="16" id="KW-0175">Coiled coil</keyword>
<keyword evidence="17" id="KW-1133">Transmembrane helix</keyword>
<evidence type="ECO:0000259" key="20">
    <source>
        <dbReference type="PROSITE" id="PS50113"/>
    </source>
</evidence>
<dbReference type="Pfam" id="PF08447">
    <property type="entry name" value="PAS_3"/>
    <property type="match status" value="1"/>
</dbReference>
<evidence type="ECO:0000256" key="4">
    <source>
        <dbReference type="ARBA" id="ARBA00012438"/>
    </source>
</evidence>
<feature type="transmembrane region" description="Helical" evidence="17">
    <location>
        <begin position="12"/>
        <end position="33"/>
    </location>
</feature>
<dbReference type="InterPro" id="IPR050482">
    <property type="entry name" value="Sensor_HK_TwoCompSys"/>
</dbReference>
<evidence type="ECO:0000256" key="16">
    <source>
        <dbReference type="SAM" id="Coils"/>
    </source>
</evidence>
<dbReference type="GO" id="GO:0005737">
    <property type="term" value="C:cytoplasm"/>
    <property type="evidence" value="ECO:0007669"/>
    <property type="project" value="UniProtKB-SubCell"/>
</dbReference>
<feature type="domain" description="PAS" evidence="19">
    <location>
        <begin position="218"/>
        <end position="288"/>
    </location>
</feature>
<comment type="subcellular location">
    <subcellularLocation>
        <location evidence="3">Cytoplasm</location>
    </subcellularLocation>
</comment>
<dbReference type="AlphaFoldDB" id="A0A4S4AYX5"/>
<dbReference type="OrthoDB" id="9792869at2"/>
<evidence type="ECO:0000256" key="9">
    <source>
        <dbReference type="ARBA" id="ARBA00022723"/>
    </source>
</evidence>
<evidence type="ECO:0000256" key="11">
    <source>
        <dbReference type="ARBA" id="ARBA00023004"/>
    </source>
</evidence>
<dbReference type="InterPro" id="IPR003594">
    <property type="entry name" value="HATPase_dom"/>
</dbReference>
<dbReference type="CDD" id="cd00130">
    <property type="entry name" value="PAS"/>
    <property type="match status" value="2"/>
</dbReference>
<evidence type="ECO:0000313" key="22">
    <source>
        <dbReference type="Proteomes" id="UP000307956"/>
    </source>
</evidence>
<evidence type="ECO:0000256" key="12">
    <source>
        <dbReference type="ARBA" id="ARBA00023012"/>
    </source>
</evidence>
<keyword evidence="10" id="KW-0418">Kinase</keyword>
<keyword evidence="12" id="KW-0902">Two-component regulatory system</keyword>
<keyword evidence="9" id="KW-0479">Metal-binding</keyword>
<evidence type="ECO:0000259" key="18">
    <source>
        <dbReference type="PROSITE" id="PS50109"/>
    </source>
</evidence>
<dbReference type="GO" id="GO:0046872">
    <property type="term" value="F:metal ion binding"/>
    <property type="evidence" value="ECO:0007669"/>
    <property type="project" value="UniProtKB-KW"/>
</dbReference>
<evidence type="ECO:0000256" key="17">
    <source>
        <dbReference type="SAM" id="Phobius"/>
    </source>
</evidence>
<keyword evidence="17" id="KW-0812">Transmembrane</keyword>
<comment type="caution">
    <text evidence="21">The sequence shown here is derived from an EMBL/GenBank/DDBJ whole genome shotgun (WGS) entry which is preliminary data.</text>
</comment>
<dbReference type="InterPro" id="IPR000700">
    <property type="entry name" value="PAS-assoc_C"/>
</dbReference>
<keyword evidence="7" id="KW-0963">Cytoplasm</keyword>
<dbReference type="Pfam" id="PF00989">
    <property type="entry name" value="PAS"/>
    <property type="match status" value="1"/>
</dbReference>
<dbReference type="InterPro" id="IPR001610">
    <property type="entry name" value="PAC"/>
</dbReference>
<dbReference type="Gene3D" id="3.30.565.10">
    <property type="entry name" value="Histidine kinase-like ATPase, C-terminal domain"/>
    <property type="match status" value="1"/>
</dbReference>
<feature type="coiled-coil region" evidence="16">
    <location>
        <begin position="335"/>
        <end position="362"/>
    </location>
</feature>
<keyword evidence="13" id="KW-0411">Iron-sulfur</keyword>
<dbReference type="RefSeq" id="WP_136383259.1">
    <property type="nucleotide sequence ID" value="NZ_SSOD01000001.1"/>
</dbReference>
<feature type="domain" description="PAC" evidence="20">
    <location>
        <begin position="291"/>
        <end position="344"/>
    </location>
</feature>
<dbReference type="PRINTS" id="PR00344">
    <property type="entry name" value="BCTRLSENSOR"/>
</dbReference>
<dbReference type="PROSITE" id="PS50109">
    <property type="entry name" value="HIS_KIN"/>
    <property type="match status" value="1"/>
</dbReference>
<dbReference type="InterPro" id="IPR005467">
    <property type="entry name" value="His_kinase_dom"/>
</dbReference>
<keyword evidence="11" id="KW-0408">Iron</keyword>
<dbReference type="InterPro" id="IPR011712">
    <property type="entry name" value="Sig_transdc_His_kin_sub3_dim/P"/>
</dbReference>
<dbReference type="InterPro" id="IPR013655">
    <property type="entry name" value="PAS_fold_3"/>
</dbReference>
<evidence type="ECO:0000256" key="14">
    <source>
        <dbReference type="ARBA" id="ARBA00024827"/>
    </source>
</evidence>
<name>A0A4S4AYX5_9RHOO</name>
<evidence type="ECO:0000256" key="15">
    <source>
        <dbReference type="ARBA" id="ARBA00030800"/>
    </source>
</evidence>
<dbReference type="Pfam" id="PF07730">
    <property type="entry name" value="HisKA_3"/>
    <property type="match status" value="1"/>
</dbReference>
<organism evidence="21 22">
    <name type="scientific">Pseudothauera rhizosphaerae</name>
    <dbReference type="NCBI Taxonomy" id="2565932"/>
    <lineage>
        <taxon>Bacteria</taxon>
        <taxon>Pseudomonadati</taxon>
        <taxon>Pseudomonadota</taxon>
        <taxon>Betaproteobacteria</taxon>
        <taxon>Rhodocyclales</taxon>
        <taxon>Zoogloeaceae</taxon>
        <taxon>Pseudothauera</taxon>
    </lineage>
</organism>
<dbReference type="Gene3D" id="3.30.450.20">
    <property type="entry name" value="PAS domain"/>
    <property type="match status" value="2"/>
</dbReference>
<dbReference type="InterPro" id="IPR036890">
    <property type="entry name" value="HATPase_C_sf"/>
</dbReference>
<reference evidence="21 22" key="1">
    <citation type="submission" date="2019-04" db="EMBL/GenBank/DDBJ databases">
        <title>Azoarcus rhizosphaerae sp. nov. isolated from rhizosphere of Ficus religiosa.</title>
        <authorList>
            <person name="Lin S.-Y."/>
            <person name="Hameed A."/>
            <person name="Hsu Y.-H."/>
            <person name="Young C.-C."/>
        </authorList>
    </citation>
    <scope>NUCLEOTIDE SEQUENCE [LARGE SCALE GENOMIC DNA]</scope>
    <source>
        <strain evidence="21 22">CC-YHH848</strain>
    </source>
</reference>
<evidence type="ECO:0000256" key="13">
    <source>
        <dbReference type="ARBA" id="ARBA00023014"/>
    </source>
</evidence>
<dbReference type="Pfam" id="PF02518">
    <property type="entry name" value="HATPase_c"/>
    <property type="match status" value="1"/>
</dbReference>
<evidence type="ECO:0000256" key="8">
    <source>
        <dbReference type="ARBA" id="ARBA00022679"/>
    </source>
</evidence>
<feature type="domain" description="PAC" evidence="20">
    <location>
        <begin position="164"/>
        <end position="217"/>
    </location>
</feature>
<dbReference type="GO" id="GO:0051539">
    <property type="term" value="F:4 iron, 4 sulfur cluster binding"/>
    <property type="evidence" value="ECO:0007669"/>
    <property type="project" value="UniProtKB-KW"/>
</dbReference>
<keyword evidence="22" id="KW-1185">Reference proteome</keyword>
<dbReference type="GO" id="GO:0006355">
    <property type="term" value="P:regulation of DNA-templated transcription"/>
    <property type="evidence" value="ECO:0007669"/>
    <property type="project" value="InterPro"/>
</dbReference>
<evidence type="ECO:0000256" key="7">
    <source>
        <dbReference type="ARBA" id="ARBA00022490"/>
    </source>
</evidence>
<dbReference type="Proteomes" id="UP000307956">
    <property type="component" value="Unassembled WGS sequence"/>
</dbReference>
<dbReference type="SMART" id="SM00091">
    <property type="entry name" value="PAS"/>
    <property type="match status" value="2"/>
</dbReference>
<evidence type="ECO:0000313" key="21">
    <source>
        <dbReference type="EMBL" id="THF65366.1"/>
    </source>
</evidence>
<comment type="catalytic activity">
    <reaction evidence="1">
        <text>ATP + protein L-histidine = ADP + protein N-phospho-L-histidine.</text>
        <dbReference type="EC" id="2.7.13.3"/>
    </reaction>
</comment>
<evidence type="ECO:0000256" key="5">
    <source>
        <dbReference type="ARBA" id="ARBA00017322"/>
    </source>
</evidence>
<proteinExistence type="predicted"/>
<dbReference type="GO" id="GO:0016020">
    <property type="term" value="C:membrane"/>
    <property type="evidence" value="ECO:0007669"/>
    <property type="project" value="InterPro"/>
</dbReference>
<comment type="cofactor">
    <cofactor evidence="2">
        <name>[4Fe-4S] cluster</name>
        <dbReference type="ChEBI" id="CHEBI:49883"/>
    </cofactor>
</comment>
<evidence type="ECO:0000256" key="2">
    <source>
        <dbReference type="ARBA" id="ARBA00001966"/>
    </source>
</evidence>
<keyword evidence="8" id="KW-0808">Transferase</keyword>